<sequence length="209" mass="23152">MPSASPTKFQNDARSSKPCMLFPDPGDWNYWLTMQEKIQIMVKDPGFQASGALAFIPKWVPVLTNPTLQSSQDSMTGFKEGLKVCFKRSFWANQYASPINSSLVVQTARVFLQSYLYEYDDTFEKVVSINSTFSTEAIGNSLGPSDACPAFAASRGTGNATNWANVWVPKTLARVNSMVKGNLTLDETDLLYIPYLCGYESQILGRLSP</sequence>
<dbReference type="Proteomes" id="UP000215289">
    <property type="component" value="Unassembled WGS sequence"/>
</dbReference>
<dbReference type="OrthoDB" id="6509975at2759"/>
<proteinExistence type="predicted"/>
<evidence type="ECO:0000313" key="1">
    <source>
        <dbReference type="EMBL" id="RLL93052.1"/>
    </source>
</evidence>
<comment type="caution">
    <text evidence="1">The sequence shown here is derived from an EMBL/GenBank/DDBJ whole genome shotgun (WGS) entry which is preliminary data.</text>
</comment>
<evidence type="ECO:0000313" key="2">
    <source>
        <dbReference type="Proteomes" id="UP000215289"/>
    </source>
</evidence>
<dbReference type="AlphaFoldDB" id="A0A421CT19"/>
<organism evidence="1 2">
    <name type="scientific">Aspergillus turcosus</name>
    <dbReference type="NCBI Taxonomy" id="1245748"/>
    <lineage>
        <taxon>Eukaryota</taxon>
        <taxon>Fungi</taxon>
        <taxon>Dikarya</taxon>
        <taxon>Ascomycota</taxon>
        <taxon>Pezizomycotina</taxon>
        <taxon>Eurotiomycetes</taxon>
        <taxon>Eurotiomycetidae</taxon>
        <taxon>Eurotiales</taxon>
        <taxon>Aspergillaceae</taxon>
        <taxon>Aspergillus</taxon>
        <taxon>Aspergillus subgen. Fumigati</taxon>
    </lineage>
</organism>
<name>A0A421CT19_9EURO</name>
<gene>
    <name evidence="1" type="ORF">CFD26_101160</name>
</gene>
<reference evidence="1 2" key="1">
    <citation type="submission" date="2018-08" db="EMBL/GenBank/DDBJ databases">
        <title>Draft genome sequences of two Aspergillus turcosus clinical strains isolated from bronchoalveolar lavage fluid: one azole-susceptible and the other azole-resistant.</title>
        <authorList>
            <person name="Parent-Michaud M."/>
            <person name="Dufresne P.J."/>
            <person name="Fournier E."/>
            <person name="Martineau C."/>
            <person name="Moreira S."/>
            <person name="Perkins V."/>
            <person name="De Repentigny L."/>
            <person name="Dufresne S.F."/>
        </authorList>
    </citation>
    <scope>NUCLEOTIDE SEQUENCE [LARGE SCALE GENOMIC DNA]</scope>
    <source>
        <strain evidence="1">HMR AF 1038</strain>
    </source>
</reference>
<protein>
    <submittedName>
        <fullName evidence="1">Uncharacterized protein</fullName>
    </submittedName>
</protein>
<dbReference type="EMBL" id="NIDN02000427">
    <property type="protein sequence ID" value="RLL93052.1"/>
    <property type="molecule type" value="Genomic_DNA"/>
</dbReference>
<dbReference type="Gene3D" id="3.40.50.1240">
    <property type="entry name" value="Phosphoglycerate mutase-like"/>
    <property type="match status" value="1"/>
</dbReference>
<dbReference type="STRING" id="1245748.A0A421CT19"/>
<dbReference type="SUPFAM" id="SSF53254">
    <property type="entry name" value="Phosphoglycerate mutase-like"/>
    <property type="match status" value="1"/>
</dbReference>
<dbReference type="InterPro" id="IPR029033">
    <property type="entry name" value="His_PPase_superfam"/>
</dbReference>
<keyword evidence="2" id="KW-1185">Reference proteome</keyword>
<accession>A0A421CT19</accession>